<name>A0A835UWK8_VANPL</name>
<dbReference type="GO" id="GO:0005777">
    <property type="term" value="C:peroxisome"/>
    <property type="evidence" value="ECO:0007669"/>
    <property type="project" value="TreeGrafter"/>
</dbReference>
<dbReference type="AlphaFoldDB" id="A0A835UWK8"/>
<dbReference type="GO" id="GO:0016878">
    <property type="term" value="F:acid-thiol ligase activity"/>
    <property type="evidence" value="ECO:0007669"/>
    <property type="project" value="UniProtKB-ARBA"/>
</dbReference>
<sequence length="193" mass="20814">MASASRAPIDTRSGFCPSESIFYSKRKPVDFPSDPHLDVTTFISSRRHSGTIALIDASTGRRVAYTELWGFTASVSCALSSTYHVRKGDVVLLLSPNSIYFPIVSLAVMSLGAILTTTNPLNTAREISNQIADSSPVLAFTTRTLLPKLSATFLNLPIVLLEDSRSADEDPGVVSTIQDLISTSPQPRRAALQ</sequence>
<dbReference type="Pfam" id="PF00501">
    <property type="entry name" value="AMP-binding"/>
    <property type="match status" value="1"/>
</dbReference>
<dbReference type="PANTHER" id="PTHR24096">
    <property type="entry name" value="LONG-CHAIN-FATTY-ACID--COA LIGASE"/>
    <property type="match status" value="1"/>
</dbReference>
<gene>
    <name evidence="4" type="ORF">HPP92_014132</name>
</gene>
<keyword evidence="2" id="KW-0547">Nucleotide-binding</keyword>
<evidence type="ECO:0000259" key="3">
    <source>
        <dbReference type="Pfam" id="PF00501"/>
    </source>
</evidence>
<dbReference type="Proteomes" id="UP000639772">
    <property type="component" value="Chromosome 7"/>
</dbReference>
<organism evidence="4 5">
    <name type="scientific">Vanilla planifolia</name>
    <name type="common">Vanilla</name>
    <dbReference type="NCBI Taxonomy" id="51239"/>
    <lineage>
        <taxon>Eukaryota</taxon>
        <taxon>Viridiplantae</taxon>
        <taxon>Streptophyta</taxon>
        <taxon>Embryophyta</taxon>
        <taxon>Tracheophyta</taxon>
        <taxon>Spermatophyta</taxon>
        <taxon>Magnoliopsida</taxon>
        <taxon>Liliopsida</taxon>
        <taxon>Asparagales</taxon>
        <taxon>Orchidaceae</taxon>
        <taxon>Vanilloideae</taxon>
        <taxon>Vanilleae</taxon>
        <taxon>Vanilla</taxon>
    </lineage>
</organism>
<feature type="domain" description="AMP-dependent synthetase/ligase" evidence="3">
    <location>
        <begin position="45"/>
        <end position="152"/>
    </location>
</feature>
<keyword evidence="1" id="KW-0436">Ligase</keyword>
<dbReference type="PANTHER" id="PTHR24096:SF413">
    <property type="entry name" value="PEROXISOMAL OPC-8:0-COA LIGASE 1"/>
    <property type="match status" value="1"/>
</dbReference>
<dbReference type="InterPro" id="IPR000873">
    <property type="entry name" value="AMP-dep_synth/lig_dom"/>
</dbReference>
<dbReference type="EMBL" id="JADCNM010000007">
    <property type="protein sequence ID" value="KAG0474446.1"/>
    <property type="molecule type" value="Genomic_DNA"/>
</dbReference>
<dbReference type="Gene3D" id="3.40.50.12780">
    <property type="entry name" value="N-terminal domain of ligase-like"/>
    <property type="match status" value="1"/>
</dbReference>
<protein>
    <recommendedName>
        <fullName evidence="3">AMP-dependent synthetase/ligase domain-containing protein</fullName>
    </recommendedName>
</protein>
<accession>A0A835UWK8</accession>
<evidence type="ECO:0000313" key="4">
    <source>
        <dbReference type="EMBL" id="KAG0474446.1"/>
    </source>
</evidence>
<keyword evidence="2" id="KW-0067">ATP-binding</keyword>
<evidence type="ECO:0000256" key="1">
    <source>
        <dbReference type="ARBA" id="ARBA00022598"/>
    </source>
</evidence>
<comment type="caution">
    <text evidence="4">The sequence shown here is derived from an EMBL/GenBank/DDBJ whole genome shotgun (WGS) entry which is preliminary data.</text>
</comment>
<evidence type="ECO:0000313" key="5">
    <source>
        <dbReference type="Proteomes" id="UP000639772"/>
    </source>
</evidence>
<dbReference type="GO" id="GO:0005524">
    <property type="term" value="F:ATP binding"/>
    <property type="evidence" value="ECO:0007669"/>
    <property type="project" value="UniProtKB-KW"/>
</dbReference>
<evidence type="ECO:0000256" key="2">
    <source>
        <dbReference type="ARBA" id="ARBA00022840"/>
    </source>
</evidence>
<dbReference type="GO" id="GO:0016405">
    <property type="term" value="F:CoA-ligase activity"/>
    <property type="evidence" value="ECO:0007669"/>
    <property type="project" value="TreeGrafter"/>
</dbReference>
<dbReference type="InterPro" id="IPR042099">
    <property type="entry name" value="ANL_N_sf"/>
</dbReference>
<dbReference type="OrthoDB" id="1930673at2759"/>
<dbReference type="SUPFAM" id="SSF56801">
    <property type="entry name" value="Acetyl-CoA synthetase-like"/>
    <property type="match status" value="1"/>
</dbReference>
<proteinExistence type="predicted"/>
<reference evidence="4 5" key="1">
    <citation type="journal article" date="2020" name="Nat. Food">
        <title>A phased Vanilla planifolia genome enables genetic improvement of flavour and production.</title>
        <authorList>
            <person name="Hasing T."/>
            <person name="Tang H."/>
            <person name="Brym M."/>
            <person name="Khazi F."/>
            <person name="Huang T."/>
            <person name="Chambers A.H."/>
        </authorList>
    </citation>
    <scope>NUCLEOTIDE SEQUENCE [LARGE SCALE GENOMIC DNA]</scope>
    <source>
        <tissue evidence="4">Leaf</tissue>
    </source>
</reference>